<dbReference type="AlphaFoldDB" id="A0AAU7CL98"/>
<gene>
    <name evidence="2" type="ORF">V5E97_07105</name>
</gene>
<dbReference type="EMBL" id="CP155447">
    <property type="protein sequence ID" value="XBH05788.1"/>
    <property type="molecule type" value="Genomic_DNA"/>
</dbReference>
<reference evidence="2" key="1">
    <citation type="submission" date="2024-05" db="EMBL/GenBank/DDBJ databases">
        <title>Planctomycetes of the genus Singulisphaera possess chitinolytic capabilities.</title>
        <authorList>
            <person name="Ivanova A."/>
        </authorList>
    </citation>
    <scope>NUCLEOTIDE SEQUENCE</scope>
    <source>
        <strain evidence="2">Ch08T</strain>
    </source>
</reference>
<accession>A0AAU7CL98</accession>
<dbReference type="InterPro" id="IPR007712">
    <property type="entry name" value="RelE/ParE_toxin"/>
</dbReference>
<keyword evidence="1" id="KW-1277">Toxin-antitoxin system</keyword>
<protein>
    <submittedName>
        <fullName evidence="2">Type II toxin-antitoxin system RelE/ParE family toxin</fullName>
    </submittedName>
</protein>
<evidence type="ECO:0000256" key="1">
    <source>
        <dbReference type="ARBA" id="ARBA00022649"/>
    </source>
</evidence>
<dbReference type="Pfam" id="PF05016">
    <property type="entry name" value="ParE_toxin"/>
    <property type="match status" value="1"/>
</dbReference>
<dbReference type="Gene3D" id="3.30.2310.20">
    <property type="entry name" value="RelE-like"/>
    <property type="match status" value="1"/>
</dbReference>
<dbReference type="InterPro" id="IPR035093">
    <property type="entry name" value="RelE/ParE_toxin_dom_sf"/>
</dbReference>
<proteinExistence type="predicted"/>
<sequence length="103" mass="12195">MTYRVIIEPTADRGIREAFRWITENRSPAAAVKWYLALEKKVQTLKSHPLRCPVAAENDKFPEEIREMLHGPRRQRYRIIFTIRQDAVHVIYVRHGAQDEIEP</sequence>
<dbReference type="RefSeq" id="WP_406698638.1">
    <property type="nucleotide sequence ID" value="NZ_CP155447.1"/>
</dbReference>
<name>A0AAU7CL98_9BACT</name>
<evidence type="ECO:0000313" key="2">
    <source>
        <dbReference type="EMBL" id="XBH05788.1"/>
    </source>
</evidence>
<organism evidence="2">
    <name type="scientific">Singulisphaera sp. Ch08</name>
    <dbReference type="NCBI Taxonomy" id="3120278"/>
    <lineage>
        <taxon>Bacteria</taxon>
        <taxon>Pseudomonadati</taxon>
        <taxon>Planctomycetota</taxon>
        <taxon>Planctomycetia</taxon>
        <taxon>Isosphaerales</taxon>
        <taxon>Isosphaeraceae</taxon>
        <taxon>Singulisphaera</taxon>
    </lineage>
</organism>